<evidence type="ECO:0008006" key="3">
    <source>
        <dbReference type="Google" id="ProtNLM"/>
    </source>
</evidence>
<accession>A0A365P8M6</accession>
<dbReference type="EMBL" id="QNTT01000034">
    <property type="protein sequence ID" value="RBA33585.1"/>
    <property type="molecule type" value="Genomic_DNA"/>
</dbReference>
<evidence type="ECO:0000313" key="1">
    <source>
        <dbReference type="EMBL" id="RBA33585.1"/>
    </source>
</evidence>
<sequence>MSELRSLLLTASRLRADGMTSQRMSRAVSSGDLVRLRPGYHVDGVARRHRKEDRHLLNVLAADAALDSPVFSHASAALIHGLPSWGLPLGKVAVSADHQCWRTHTTRAMKHHLGALREDEVTRVDGLRVTAPARAVMDLARTVGRDAGVAVADAALHGELIDPAALDRALEEAAGRSGIKRARASMALTDGRSESVAETLSRLTLADFGLPAPETQADIIGRHGNRIARVDFLWREFEVIGECDGFGKHFDGADSAEVRRRLGREKDRDAELLALGYRILHWRWADREQPRLLAEKVRRVLYPVAA</sequence>
<dbReference type="AlphaFoldDB" id="A0A365P8M6"/>
<evidence type="ECO:0000313" key="2">
    <source>
        <dbReference type="Proteomes" id="UP000252187"/>
    </source>
</evidence>
<organism evidence="1 2">
    <name type="scientific">Dietzia maris</name>
    <dbReference type="NCBI Taxonomy" id="37915"/>
    <lineage>
        <taxon>Bacteria</taxon>
        <taxon>Bacillati</taxon>
        <taxon>Actinomycetota</taxon>
        <taxon>Actinomycetes</taxon>
        <taxon>Mycobacteriales</taxon>
        <taxon>Dietziaceae</taxon>
        <taxon>Dietzia</taxon>
    </lineage>
</organism>
<gene>
    <name evidence="1" type="ORF">DQ226_12370</name>
</gene>
<dbReference type="Proteomes" id="UP000252187">
    <property type="component" value="Unassembled WGS sequence"/>
</dbReference>
<comment type="caution">
    <text evidence="1">The sequence shown here is derived from an EMBL/GenBank/DDBJ whole genome shotgun (WGS) entry which is preliminary data.</text>
</comment>
<reference evidence="1 2" key="1">
    <citation type="submission" date="2018-06" db="EMBL/GenBank/DDBJ databases">
        <title>Whole genome sequencing of four bacterial strains from South Shetland trench revealing bio-synthetic gene clusters.</title>
        <authorList>
            <person name="Abdel-Mageed W.M."/>
            <person name="Lehri B."/>
            <person name="Jarmusch S.A."/>
            <person name="Miranda K."/>
            <person name="Goodfellow M."/>
            <person name="Jaspars M."/>
            <person name="Karlyshev A.V."/>
        </authorList>
    </citation>
    <scope>NUCLEOTIDE SEQUENCE [LARGE SCALE GENOMIC DNA]</scope>
    <source>
        <strain evidence="1 2">SST1</strain>
    </source>
</reference>
<name>A0A365P8M6_9ACTN</name>
<protein>
    <recommendedName>
        <fullName evidence="3">DUF559 domain-containing protein</fullName>
    </recommendedName>
</protein>
<proteinExistence type="predicted"/>